<gene>
    <name evidence="9" type="ORF">H7F16_07720</name>
</gene>
<evidence type="ECO:0000256" key="3">
    <source>
        <dbReference type="ARBA" id="ARBA00030642"/>
    </source>
</evidence>
<keyword evidence="5 9" id="KW-0413">Isomerase</keyword>
<proteinExistence type="predicted"/>
<evidence type="ECO:0000256" key="6">
    <source>
        <dbReference type="SAM" id="MobiDB-lite"/>
    </source>
</evidence>
<dbReference type="InterPro" id="IPR000297">
    <property type="entry name" value="PPIase_PpiC"/>
</dbReference>
<dbReference type="Gene3D" id="3.10.50.40">
    <property type="match status" value="1"/>
</dbReference>
<dbReference type="Pfam" id="PF00639">
    <property type="entry name" value="Rotamase"/>
    <property type="match status" value="1"/>
</dbReference>
<dbReference type="Gene3D" id="1.10.4030.10">
    <property type="entry name" value="Porin chaperone SurA, peptide-binding domain"/>
    <property type="match status" value="1"/>
</dbReference>
<dbReference type="PROSITE" id="PS50198">
    <property type="entry name" value="PPIC_PPIASE_2"/>
    <property type="match status" value="1"/>
</dbReference>
<evidence type="ECO:0000259" key="8">
    <source>
        <dbReference type="PROSITE" id="PS50198"/>
    </source>
</evidence>
<keyword evidence="5" id="KW-0697">Rotamase</keyword>
<dbReference type="InterPro" id="IPR027304">
    <property type="entry name" value="Trigger_fact/SurA_dom_sf"/>
</dbReference>
<dbReference type="SUPFAM" id="SSF109998">
    <property type="entry name" value="Triger factor/SurA peptide-binding domain-like"/>
    <property type="match status" value="1"/>
</dbReference>
<accession>A0A842I5N1</accession>
<evidence type="ECO:0000256" key="2">
    <source>
        <dbReference type="ARBA" id="ARBA00022729"/>
    </source>
</evidence>
<dbReference type="InterPro" id="IPR046357">
    <property type="entry name" value="PPIase_dom_sf"/>
</dbReference>
<evidence type="ECO:0000256" key="1">
    <source>
        <dbReference type="ARBA" id="ARBA00018370"/>
    </source>
</evidence>
<reference evidence="9 10" key="1">
    <citation type="journal article" date="2017" name="Int. J. Syst. Evol. Microbiol.">
        <title>Gemmobacter straminiformis sp. nov., isolated from an artificial fountain.</title>
        <authorList>
            <person name="Kang J.Y."/>
            <person name="Kim M.J."/>
            <person name="Chun J."/>
            <person name="Son K.P."/>
            <person name="Jahng K.Y."/>
        </authorList>
    </citation>
    <scope>NUCLEOTIDE SEQUENCE [LARGE SCALE GENOMIC DNA]</scope>
    <source>
        <strain evidence="9 10">CAM-8</strain>
    </source>
</reference>
<keyword evidence="2 7" id="KW-0732">Signal</keyword>
<evidence type="ECO:0000256" key="7">
    <source>
        <dbReference type="SAM" id="SignalP"/>
    </source>
</evidence>
<dbReference type="EMBL" id="JACLQD010000002">
    <property type="protein sequence ID" value="MBC2835392.1"/>
    <property type="molecule type" value="Genomic_DNA"/>
</dbReference>
<evidence type="ECO:0000313" key="10">
    <source>
        <dbReference type="Proteomes" id="UP000555411"/>
    </source>
</evidence>
<evidence type="ECO:0000256" key="5">
    <source>
        <dbReference type="PROSITE-ProRule" id="PRU00278"/>
    </source>
</evidence>
<dbReference type="Proteomes" id="UP000555411">
    <property type="component" value="Unassembled WGS sequence"/>
</dbReference>
<dbReference type="PANTHER" id="PTHR47637">
    <property type="entry name" value="CHAPERONE SURA"/>
    <property type="match status" value="1"/>
</dbReference>
<feature type="region of interest" description="Disordered" evidence="6">
    <location>
        <begin position="378"/>
        <end position="430"/>
    </location>
</feature>
<comment type="caution">
    <text evidence="9">The sequence shown here is derived from an EMBL/GenBank/DDBJ whole genome shotgun (WGS) entry which is preliminary data.</text>
</comment>
<organism evidence="9 10">
    <name type="scientific">Paragemmobacter straminiformis</name>
    <dbReference type="NCBI Taxonomy" id="2045119"/>
    <lineage>
        <taxon>Bacteria</taxon>
        <taxon>Pseudomonadati</taxon>
        <taxon>Pseudomonadota</taxon>
        <taxon>Alphaproteobacteria</taxon>
        <taxon>Rhodobacterales</taxon>
        <taxon>Paracoccaceae</taxon>
        <taxon>Paragemmobacter</taxon>
    </lineage>
</organism>
<evidence type="ECO:0000256" key="4">
    <source>
        <dbReference type="ARBA" id="ARBA00031484"/>
    </source>
</evidence>
<feature type="domain" description="PpiC" evidence="8">
    <location>
        <begin position="173"/>
        <end position="271"/>
    </location>
</feature>
<sequence>MTKRSDLTLAFAFRASVAFGLSAMGAGAVFAQDDAGLFAPKVVINGQVITNYEFEQRVRFLSVLRVPGDPEKEALKGLTTDRLGAQEAKRLEIKLTKDQIDAGMAEFAGRANLDVPAFVKAISDEGVEPETFRDFVTAGLLWREVVRKKFGGTVRISEVQIDRALAEAARKPDVRLLLSELVVPVPEGADAADVLAEVRDIKANLGAEGGFAAAARKYSAAPTADRGGRLDWLELSKLPPAIGNQLLGLAQGEVSDPVVVPQAVVLFQLNGLSDLETPQPTEVLVSYARFALAADQDPAEILSRVDGCDDLYPLARDLPADRLTVTEEMPMAQVPLDIGLALAKLDPDEAVVRPQSGYNELLMLCLRNGIVAEPEATAAPEAADAAKPTPEPQKPAATEGTEKPAAESTVSGEFEKPDPQREAVRGQLGNRQISALADAYMEELRSEAIIETP</sequence>
<dbReference type="RefSeq" id="WP_185797000.1">
    <property type="nucleotide sequence ID" value="NZ_JACLQD010000002.1"/>
</dbReference>
<dbReference type="PANTHER" id="PTHR47637:SF1">
    <property type="entry name" value="CHAPERONE SURA"/>
    <property type="match status" value="1"/>
</dbReference>
<keyword evidence="10" id="KW-1185">Reference proteome</keyword>
<feature type="chain" id="PRO_5032854185" description="Parvulin-like PPIase" evidence="7">
    <location>
        <begin position="32"/>
        <end position="453"/>
    </location>
</feature>
<dbReference type="AlphaFoldDB" id="A0A842I5N1"/>
<dbReference type="GO" id="GO:0003755">
    <property type="term" value="F:peptidyl-prolyl cis-trans isomerase activity"/>
    <property type="evidence" value="ECO:0007669"/>
    <property type="project" value="UniProtKB-KW"/>
</dbReference>
<dbReference type="SUPFAM" id="SSF54534">
    <property type="entry name" value="FKBP-like"/>
    <property type="match status" value="1"/>
</dbReference>
<feature type="signal peptide" evidence="7">
    <location>
        <begin position="1"/>
        <end position="31"/>
    </location>
</feature>
<feature type="compositionally biased region" description="Low complexity" evidence="6">
    <location>
        <begin position="378"/>
        <end position="388"/>
    </location>
</feature>
<protein>
    <recommendedName>
        <fullName evidence="1">Parvulin-like PPIase</fullName>
    </recommendedName>
    <alternativeName>
        <fullName evidence="3">Peptidyl-prolyl cis-trans isomerase plp</fullName>
    </alternativeName>
    <alternativeName>
        <fullName evidence="4">Rotamase plp</fullName>
    </alternativeName>
</protein>
<name>A0A842I5N1_9RHOB</name>
<evidence type="ECO:0000313" key="9">
    <source>
        <dbReference type="EMBL" id="MBC2835392.1"/>
    </source>
</evidence>
<feature type="compositionally biased region" description="Basic and acidic residues" evidence="6">
    <location>
        <begin position="413"/>
        <end position="424"/>
    </location>
</feature>
<dbReference type="InterPro" id="IPR050280">
    <property type="entry name" value="OMP_Chaperone_SurA"/>
</dbReference>